<dbReference type="Proteomes" id="UP000609064">
    <property type="component" value="Unassembled WGS sequence"/>
</dbReference>
<reference evidence="1" key="1">
    <citation type="journal article" date="2014" name="Int. J. Syst. Evol. Microbiol.">
        <title>Complete genome sequence of Corynebacterium casei LMG S-19264T (=DSM 44701T), isolated from a smear-ripened cheese.</title>
        <authorList>
            <consortium name="US DOE Joint Genome Institute (JGI-PGF)"/>
            <person name="Walter F."/>
            <person name="Albersmeier A."/>
            <person name="Kalinowski J."/>
            <person name="Ruckert C."/>
        </authorList>
    </citation>
    <scope>NUCLEOTIDE SEQUENCE</scope>
    <source>
        <strain evidence="1">CGMCC 1.15958</strain>
    </source>
</reference>
<organism evidence="1 2">
    <name type="scientific">Emticicia aquatilis</name>
    <dbReference type="NCBI Taxonomy" id="1537369"/>
    <lineage>
        <taxon>Bacteria</taxon>
        <taxon>Pseudomonadati</taxon>
        <taxon>Bacteroidota</taxon>
        <taxon>Cytophagia</taxon>
        <taxon>Cytophagales</taxon>
        <taxon>Leadbetterellaceae</taxon>
        <taxon>Emticicia</taxon>
    </lineage>
</organism>
<evidence type="ECO:0000313" key="1">
    <source>
        <dbReference type="EMBL" id="GGD72777.1"/>
    </source>
</evidence>
<dbReference type="AlphaFoldDB" id="A0A916Z2F0"/>
<name>A0A916Z2F0_9BACT</name>
<protein>
    <recommendedName>
        <fullName evidence="3">DUF4145 domain-containing protein</fullName>
    </recommendedName>
</protein>
<dbReference type="EMBL" id="BMKK01000010">
    <property type="protein sequence ID" value="GGD72777.1"/>
    <property type="molecule type" value="Genomic_DNA"/>
</dbReference>
<evidence type="ECO:0000313" key="2">
    <source>
        <dbReference type="Proteomes" id="UP000609064"/>
    </source>
</evidence>
<gene>
    <name evidence="1" type="ORF">GCM10011514_41080</name>
</gene>
<keyword evidence="2" id="KW-1185">Reference proteome</keyword>
<reference evidence="1" key="2">
    <citation type="submission" date="2020-09" db="EMBL/GenBank/DDBJ databases">
        <authorList>
            <person name="Sun Q."/>
            <person name="Zhou Y."/>
        </authorList>
    </citation>
    <scope>NUCLEOTIDE SEQUENCE</scope>
    <source>
        <strain evidence="1">CGMCC 1.15958</strain>
    </source>
</reference>
<accession>A0A916Z2F0</accession>
<evidence type="ECO:0008006" key="3">
    <source>
        <dbReference type="Google" id="ProtNLM"/>
    </source>
</evidence>
<dbReference type="RefSeq" id="WP_188768939.1">
    <property type="nucleotide sequence ID" value="NZ_BMKK01000010.1"/>
</dbReference>
<comment type="caution">
    <text evidence="1">The sequence shown here is derived from an EMBL/GenBank/DDBJ whole genome shotgun (WGS) entry which is preliminary data.</text>
</comment>
<sequence>MKLNDFLVLAGANQKSEIEKVSLLCFYRTVIEDKEEFEVTEICNLLNSVGFAKPNPSRLRQKLIESKLFVKSSLLGSHKLHSKELERLKKEHPHLSKKSEDIISSDIILPEILYSGTRGYIEKIAKQINASYENNIFDGCAVLMRRLIEILIIHVYENLGRINEIKDSNGYKNLSSIINYTISNHVVKNMSKITEETLDEFRELGNFSAHQIKYNAKRGDIERVRLKFRLAVEELLYASNIIS</sequence>
<proteinExistence type="predicted"/>